<dbReference type="EMBL" id="FOCF01000001">
    <property type="protein sequence ID" value="SEM52542.1"/>
    <property type="molecule type" value="Genomic_DNA"/>
</dbReference>
<protein>
    <recommendedName>
        <fullName evidence="4">Alpha/beta hydrolase</fullName>
    </recommendedName>
</protein>
<keyword evidence="3" id="KW-1185">Reference proteome</keyword>
<evidence type="ECO:0000313" key="3">
    <source>
        <dbReference type="Proteomes" id="UP000199206"/>
    </source>
</evidence>
<sequence length="225" mass="23589">MGSFAPVDAHRPTILTVPGLGGSGPAHWQTLWEHARPDTLRADLGMWNTPHRNSWVTRLDQAIAAAQAPVILAGHSLGCIAIAWWAQLSPQPYGWPVAGALLVAPADVDRATAPAEIAGFAPVPRLALPFPSILVASADDPWCTPERAHDMAADWGSHFVDVGPLGHLNAASGLGAWHDGQELLERVIAASGDGHGRPRQPGDARSILSRPSGNDCAWASGSTCA</sequence>
<gene>
    <name evidence="2" type="ORF">SAMN05192583_0512</name>
</gene>
<evidence type="ECO:0000313" key="2">
    <source>
        <dbReference type="EMBL" id="SEM52542.1"/>
    </source>
</evidence>
<dbReference type="GO" id="GO:0016787">
    <property type="term" value="F:hydrolase activity"/>
    <property type="evidence" value="ECO:0007669"/>
    <property type="project" value="InterPro"/>
</dbReference>
<dbReference type="Proteomes" id="UP000199206">
    <property type="component" value="Unassembled WGS sequence"/>
</dbReference>
<name>A0A1H7Z1T7_9SPHN</name>
<dbReference type="RefSeq" id="WP_093663867.1">
    <property type="nucleotide sequence ID" value="NZ_FOCF01000001.1"/>
</dbReference>
<dbReference type="Pfam" id="PF06821">
    <property type="entry name" value="Ser_hydrolase"/>
    <property type="match status" value="1"/>
</dbReference>
<evidence type="ECO:0008006" key="4">
    <source>
        <dbReference type="Google" id="ProtNLM"/>
    </source>
</evidence>
<dbReference type="InterPro" id="IPR029058">
    <property type="entry name" value="AB_hydrolase_fold"/>
</dbReference>
<dbReference type="SUPFAM" id="SSF53474">
    <property type="entry name" value="alpha/beta-Hydrolases"/>
    <property type="match status" value="1"/>
</dbReference>
<feature type="region of interest" description="Disordered" evidence="1">
    <location>
        <begin position="192"/>
        <end position="212"/>
    </location>
</feature>
<proteinExistence type="predicted"/>
<organism evidence="2 3">
    <name type="scientific">Sphingomonas gellani</name>
    <dbReference type="NCBI Taxonomy" id="1166340"/>
    <lineage>
        <taxon>Bacteria</taxon>
        <taxon>Pseudomonadati</taxon>
        <taxon>Pseudomonadota</taxon>
        <taxon>Alphaproteobacteria</taxon>
        <taxon>Sphingomonadales</taxon>
        <taxon>Sphingomonadaceae</taxon>
        <taxon>Sphingomonas</taxon>
    </lineage>
</organism>
<evidence type="ECO:0000256" key="1">
    <source>
        <dbReference type="SAM" id="MobiDB-lite"/>
    </source>
</evidence>
<dbReference type="OrthoDB" id="9804993at2"/>
<reference evidence="3" key="1">
    <citation type="submission" date="2016-10" db="EMBL/GenBank/DDBJ databases">
        <authorList>
            <person name="Varghese N."/>
            <person name="Submissions S."/>
        </authorList>
    </citation>
    <scope>NUCLEOTIDE SEQUENCE [LARGE SCALE GENOMIC DNA]</scope>
    <source>
        <strain evidence="3">S6-262</strain>
    </source>
</reference>
<dbReference type="InterPro" id="IPR010662">
    <property type="entry name" value="RBBP9/YdeN"/>
</dbReference>
<accession>A0A1H7Z1T7</accession>
<dbReference type="STRING" id="1166340.SAMN05192583_0512"/>
<dbReference type="AlphaFoldDB" id="A0A1H7Z1T7"/>
<dbReference type="Gene3D" id="3.40.50.1820">
    <property type="entry name" value="alpha/beta hydrolase"/>
    <property type="match status" value="1"/>
</dbReference>